<accession>A0ABW3Z1N5</accession>
<feature type="transmembrane region" description="Helical" evidence="7">
    <location>
        <begin position="181"/>
        <end position="201"/>
    </location>
</feature>
<dbReference type="Proteomes" id="UP001597173">
    <property type="component" value="Unassembled WGS sequence"/>
</dbReference>
<keyword evidence="5 7" id="KW-1133">Transmembrane helix</keyword>
<dbReference type="Pfam" id="PF00528">
    <property type="entry name" value="BPD_transp_1"/>
    <property type="match status" value="1"/>
</dbReference>
<evidence type="ECO:0000313" key="9">
    <source>
        <dbReference type="EMBL" id="MFD1330150.1"/>
    </source>
</evidence>
<gene>
    <name evidence="9" type="ORF">ACFQ33_19870</name>
</gene>
<feature type="transmembrane region" description="Helical" evidence="7">
    <location>
        <begin position="118"/>
        <end position="137"/>
    </location>
</feature>
<comment type="similarity">
    <text evidence="7">Belongs to the binding-protein-dependent transport system permease family.</text>
</comment>
<dbReference type="PANTHER" id="PTHR30151:SF20">
    <property type="entry name" value="ABC TRANSPORTER PERMEASE PROTEIN HI_0355-RELATED"/>
    <property type="match status" value="1"/>
</dbReference>
<evidence type="ECO:0000256" key="5">
    <source>
        <dbReference type="ARBA" id="ARBA00022989"/>
    </source>
</evidence>
<keyword evidence="6 7" id="KW-0472">Membrane</keyword>
<keyword evidence="3" id="KW-1003">Cell membrane</keyword>
<comment type="caution">
    <text evidence="9">The sequence shown here is derived from an EMBL/GenBank/DDBJ whole genome shotgun (WGS) entry which is preliminary data.</text>
</comment>
<dbReference type="EMBL" id="JBHTNF010000018">
    <property type="protein sequence ID" value="MFD1330150.1"/>
    <property type="molecule type" value="Genomic_DNA"/>
</dbReference>
<evidence type="ECO:0000313" key="10">
    <source>
        <dbReference type="Proteomes" id="UP001597173"/>
    </source>
</evidence>
<evidence type="ECO:0000256" key="7">
    <source>
        <dbReference type="RuleBase" id="RU363032"/>
    </source>
</evidence>
<feature type="transmembrane region" description="Helical" evidence="7">
    <location>
        <begin position="213"/>
        <end position="232"/>
    </location>
</feature>
<feature type="transmembrane region" description="Helical" evidence="7">
    <location>
        <begin position="59"/>
        <end position="80"/>
    </location>
</feature>
<proteinExistence type="inferred from homology"/>
<feature type="domain" description="ABC transmembrane type-1" evidence="8">
    <location>
        <begin position="48"/>
        <end position="236"/>
    </location>
</feature>
<keyword evidence="2 7" id="KW-0813">Transport</keyword>
<evidence type="ECO:0000256" key="4">
    <source>
        <dbReference type="ARBA" id="ARBA00022692"/>
    </source>
</evidence>
<dbReference type="SUPFAM" id="SSF161098">
    <property type="entry name" value="MetI-like"/>
    <property type="match status" value="1"/>
</dbReference>
<protein>
    <submittedName>
        <fullName evidence="9">ABC transporter permease</fullName>
    </submittedName>
</protein>
<dbReference type="PROSITE" id="PS50928">
    <property type="entry name" value="ABC_TM1"/>
    <property type="match status" value="1"/>
</dbReference>
<evidence type="ECO:0000256" key="2">
    <source>
        <dbReference type="ARBA" id="ARBA00022448"/>
    </source>
</evidence>
<organism evidence="9 10">
    <name type="scientific">Mycoplana ramosa</name>
    <name type="common">Mycoplana bullata</name>
    <dbReference type="NCBI Taxonomy" id="40837"/>
    <lineage>
        <taxon>Bacteria</taxon>
        <taxon>Pseudomonadati</taxon>
        <taxon>Pseudomonadota</taxon>
        <taxon>Alphaproteobacteria</taxon>
        <taxon>Hyphomicrobiales</taxon>
        <taxon>Rhizobiaceae</taxon>
        <taxon>Mycoplana</taxon>
    </lineage>
</organism>
<dbReference type="PANTHER" id="PTHR30151">
    <property type="entry name" value="ALKANE SULFONATE ABC TRANSPORTER-RELATED, MEMBRANE SUBUNIT"/>
    <property type="match status" value="1"/>
</dbReference>
<dbReference type="InterPro" id="IPR000515">
    <property type="entry name" value="MetI-like"/>
</dbReference>
<dbReference type="InterPro" id="IPR035906">
    <property type="entry name" value="MetI-like_sf"/>
</dbReference>
<evidence type="ECO:0000259" key="8">
    <source>
        <dbReference type="PROSITE" id="PS50928"/>
    </source>
</evidence>
<evidence type="ECO:0000256" key="6">
    <source>
        <dbReference type="ARBA" id="ARBA00023136"/>
    </source>
</evidence>
<reference evidence="10" key="1">
    <citation type="journal article" date="2019" name="Int. J. Syst. Evol. Microbiol.">
        <title>The Global Catalogue of Microorganisms (GCM) 10K type strain sequencing project: providing services to taxonomists for standard genome sequencing and annotation.</title>
        <authorList>
            <consortium name="The Broad Institute Genomics Platform"/>
            <consortium name="The Broad Institute Genome Sequencing Center for Infectious Disease"/>
            <person name="Wu L."/>
            <person name="Ma J."/>
        </authorList>
    </citation>
    <scope>NUCLEOTIDE SEQUENCE [LARGE SCALE GENOMIC DNA]</scope>
    <source>
        <strain evidence="10">CCUG 55609</strain>
    </source>
</reference>
<comment type="subcellular location">
    <subcellularLocation>
        <location evidence="1 7">Cell membrane</location>
        <topology evidence="1 7">Multi-pass membrane protein</topology>
    </subcellularLocation>
</comment>
<dbReference type="Gene3D" id="1.10.3720.10">
    <property type="entry name" value="MetI-like"/>
    <property type="match status" value="1"/>
</dbReference>
<keyword evidence="4 7" id="KW-0812">Transmembrane</keyword>
<keyword evidence="10" id="KW-1185">Reference proteome</keyword>
<dbReference type="RefSeq" id="WP_374841278.1">
    <property type="nucleotide sequence ID" value="NZ_JBHEEW010000022.1"/>
</dbReference>
<feature type="transmembrane region" description="Helical" evidence="7">
    <location>
        <begin position="87"/>
        <end position="112"/>
    </location>
</feature>
<evidence type="ECO:0000256" key="1">
    <source>
        <dbReference type="ARBA" id="ARBA00004651"/>
    </source>
</evidence>
<evidence type="ECO:0000256" key="3">
    <source>
        <dbReference type="ARBA" id="ARBA00022475"/>
    </source>
</evidence>
<name>A0ABW3Z1N5_MYCRA</name>
<dbReference type="CDD" id="cd06261">
    <property type="entry name" value="TM_PBP2"/>
    <property type="match status" value="1"/>
</dbReference>
<sequence>MRTHHAGLALSALVALWQVAIWLGEPPSFLMPSPAAVAAALVHRPGFFLEHGLVTLTEILAGLLSGTALGIATAFGLAALPRFGQLVWPIVLILQALPVFVLAPILVLWLGFGMASKVAMTTIIIFFPVASAFADGLRRTDRAILDAVSLTEATHWQALIRIRVPLALPGLVSGLRVAAPLAPLAAVVGEWVGASAGLGFVMVQANARMQTDTVFAAMAVLAALTILMRIAVDRLTAGLAPWAAETDPPAFRSLHRRDPR</sequence>